<dbReference type="InterPro" id="IPR029063">
    <property type="entry name" value="SAM-dependent_MTases_sf"/>
</dbReference>
<keyword evidence="3" id="KW-1185">Reference proteome</keyword>
<evidence type="ECO:0000259" key="1">
    <source>
        <dbReference type="Pfam" id="PF13649"/>
    </source>
</evidence>
<dbReference type="Gene3D" id="3.40.50.150">
    <property type="entry name" value="Vaccinia Virus protein VP39"/>
    <property type="match status" value="1"/>
</dbReference>
<proteinExistence type="predicted"/>
<dbReference type="Pfam" id="PF13649">
    <property type="entry name" value="Methyltransf_25"/>
    <property type="match status" value="1"/>
</dbReference>
<dbReference type="InterPro" id="IPR050508">
    <property type="entry name" value="Methyltransf_Superfamily"/>
</dbReference>
<protein>
    <recommendedName>
        <fullName evidence="1">Methyltransferase domain-containing protein</fullName>
    </recommendedName>
</protein>
<reference evidence="3" key="1">
    <citation type="journal article" date="2019" name="Int. J. Syst. Evol. Microbiol.">
        <title>The Global Catalogue of Microorganisms (GCM) 10K type strain sequencing project: providing services to taxonomists for standard genome sequencing and annotation.</title>
        <authorList>
            <consortium name="The Broad Institute Genomics Platform"/>
            <consortium name="The Broad Institute Genome Sequencing Center for Infectious Disease"/>
            <person name="Wu L."/>
            <person name="Ma J."/>
        </authorList>
    </citation>
    <scope>NUCLEOTIDE SEQUENCE [LARGE SCALE GENOMIC DNA]</scope>
    <source>
        <strain evidence="3">JCM 17137</strain>
    </source>
</reference>
<comment type="caution">
    <text evidence="2">The sequence shown here is derived from an EMBL/GenBank/DDBJ whole genome shotgun (WGS) entry which is preliminary data.</text>
</comment>
<gene>
    <name evidence="2" type="ORF">GCM10022402_38900</name>
</gene>
<dbReference type="PANTHER" id="PTHR42912">
    <property type="entry name" value="METHYLTRANSFERASE"/>
    <property type="match status" value="1"/>
</dbReference>
<dbReference type="SUPFAM" id="SSF53335">
    <property type="entry name" value="S-adenosyl-L-methionine-dependent methyltransferases"/>
    <property type="match status" value="1"/>
</dbReference>
<organism evidence="2 3">
    <name type="scientific">Salinactinospora qingdaonensis</name>
    <dbReference type="NCBI Taxonomy" id="702744"/>
    <lineage>
        <taxon>Bacteria</taxon>
        <taxon>Bacillati</taxon>
        <taxon>Actinomycetota</taxon>
        <taxon>Actinomycetes</taxon>
        <taxon>Streptosporangiales</taxon>
        <taxon>Nocardiopsidaceae</taxon>
        <taxon>Salinactinospora</taxon>
    </lineage>
</organism>
<feature type="domain" description="Methyltransferase" evidence="1">
    <location>
        <begin position="72"/>
        <end position="165"/>
    </location>
</feature>
<dbReference type="InterPro" id="IPR041698">
    <property type="entry name" value="Methyltransf_25"/>
</dbReference>
<name>A0ABP7G5V1_9ACTN</name>
<dbReference type="Proteomes" id="UP001500908">
    <property type="component" value="Unassembled WGS sequence"/>
</dbReference>
<sequence>MSTPAHTAGGGTAESFDMLFLGDQLQTGFARIACLVDPRLPPTTAPCSFLTADLLEHIANALDLRPGHVLADLGCGSGGPGLWLADRADVDLIGIDFSAAALTQAKQRAGTFARGHRARFTLADLTATTLSSSSVDAAVSIDALQYPLNRRAAAAEAHRILCPGGRLVLTGWHPHQPRDTRLPPRHRDTDWPSVLRHIGFTRIEVVAQPSWNSAYQAIYRLALQHGEAGDDTALAGLQDEARRRLPTAHLLQRVAVTATAR</sequence>
<evidence type="ECO:0000313" key="3">
    <source>
        <dbReference type="Proteomes" id="UP001500908"/>
    </source>
</evidence>
<accession>A0ABP7G5V1</accession>
<dbReference type="CDD" id="cd02440">
    <property type="entry name" value="AdoMet_MTases"/>
    <property type="match status" value="1"/>
</dbReference>
<evidence type="ECO:0000313" key="2">
    <source>
        <dbReference type="EMBL" id="GAA3756715.1"/>
    </source>
</evidence>
<dbReference type="RefSeq" id="WP_344974349.1">
    <property type="nucleotide sequence ID" value="NZ_BAABDD010000023.1"/>
</dbReference>
<dbReference type="EMBL" id="BAABDD010000023">
    <property type="protein sequence ID" value="GAA3756715.1"/>
    <property type="molecule type" value="Genomic_DNA"/>
</dbReference>